<protein>
    <submittedName>
        <fullName evidence="2">Uncharacterized protein</fullName>
    </submittedName>
</protein>
<proteinExistence type="predicted"/>
<dbReference type="Proteomes" id="UP000204551">
    <property type="component" value="Chromosome"/>
</dbReference>
<dbReference type="RefSeq" id="WP_157730751.1">
    <property type="nucleotide sequence ID" value="NZ_CP022515.1"/>
</dbReference>
<sequence>MKKILVFISSLFFANANAQTEFDLEKVLKIERRDMIVMKIDTYLNSKSEYGDNIEKLNPSQSVAFPKNRTV</sequence>
<feature type="signal peptide" evidence="1">
    <location>
        <begin position="1"/>
        <end position="18"/>
    </location>
</feature>
<accession>A0A221UVY5</accession>
<evidence type="ECO:0000313" key="3">
    <source>
        <dbReference type="Proteomes" id="UP000204551"/>
    </source>
</evidence>
<dbReference type="KEGG" id="aalg:AREALGSMS7_01951"/>
<dbReference type="EMBL" id="CP022515">
    <property type="protein sequence ID" value="ASO05413.1"/>
    <property type="molecule type" value="Genomic_DNA"/>
</dbReference>
<organism evidence="2 3">
    <name type="scientific">Arenibacter algicola</name>
    <dbReference type="NCBI Taxonomy" id="616991"/>
    <lineage>
        <taxon>Bacteria</taxon>
        <taxon>Pseudomonadati</taxon>
        <taxon>Bacteroidota</taxon>
        <taxon>Flavobacteriia</taxon>
        <taxon>Flavobacteriales</taxon>
        <taxon>Flavobacteriaceae</taxon>
        <taxon>Arenibacter</taxon>
    </lineage>
</organism>
<evidence type="ECO:0000256" key="1">
    <source>
        <dbReference type="SAM" id="SignalP"/>
    </source>
</evidence>
<gene>
    <name evidence="2" type="ORF">AREALGSMS7_01951</name>
</gene>
<name>A0A221UVY5_9FLAO</name>
<evidence type="ECO:0000313" key="2">
    <source>
        <dbReference type="EMBL" id="ASO05413.1"/>
    </source>
</evidence>
<keyword evidence="1" id="KW-0732">Signal</keyword>
<feature type="chain" id="PRO_5012917172" evidence="1">
    <location>
        <begin position="19"/>
        <end position="71"/>
    </location>
</feature>
<dbReference type="AlphaFoldDB" id="A0A221UVY5"/>
<reference evidence="2 3" key="1">
    <citation type="submission" date="2017-07" db="EMBL/GenBank/DDBJ databases">
        <title>Genome Sequence of Arenibacter algicola Strain SMS7 Isolated from a culture of the Diatom Skeletonema marinoi.</title>
        <authorList>
            <person name="Topel M."/>
            <person name="Pinder M.I.M."/>
            <person name="Johansson O.N."/>
            <person name="Kourtchenko O."/>
            <person name="Godhe A."/>
            <person name="Clarke A.K."/>
        </authorList>
    </citation>
    <scope>NUCLEOTIDE SEQUENCE [LARGE SCALE GENOMIC DNA]</scope>
    <source>
        <strain evidence="2 3">SMS7</strain>
    </source>
</reference>